<evidence type="ECO:0000313" key="3">
    <source>
        <dbReference type="Proteomes" id="UP000775686"/>
    </source>
</evidence>
<reference evidence="2 3" key="1">
    <citation type="journal article" date="2021" name="Sci. Rep.">
        <title>The distribution of antibiotic resistance genes in chicken gut microbiota commensals.</title>
        <authorList>
            <person name="Juricova H."/>
            <person name="Matiasovicova J."/>
            <person name="Kubasova T."/>
            <person name="Cejkova D."/>
            <person name="Rychlik I."/>
        </authorList>
    </citation>
    <scope>NUCLEOTIDE SEQUENCE [LARGE SCALE GENOMIC DNA]</scope>
    <source>
        <strain evidence="2 3">An770</strain>
    </source>
</reference>
<feature type="transmembrane region" description="Helical" evidence="1">
    <location>
        <begin position="159"/>
        <end position="186"/>
    </location>
</feature>
<proteinExistence type="predicted"/>
<keyword evidence="1" id="KW-0812">Transmembrane</keyword>
<name>A0ABS2EJ27_9FIRM</name>
<dbReference type="Proteomes" id="UP000775686">
    <property type="component" value="Unassembled WGS sequence"/>
</dbReference>
<comment type="caution">
    <text evidence="2">The sequence shown here is derived from an EMBL/GenBank/DDBJ whole genome shotgun (WGS) entry which is preliminary data.</text>
</comment>
<protein>
    <submittedName>
        <fullName evidence="2">DUF1700 domain-containing protein</fullName>
    </submittedName>
</protein>
<gene>
    <name evidence="2" type="ORF">H6A32_11530</name>
</gene>
<evidence type="ECO:0000313" key="2">
    <source>
        <dbReference type="EMBL" id="MBM6744926.1"/>
    </source>
</evidence>
<accession>A0ABS2EJ27</accession>
<keyword evidence="1" id="KW-1133">Transmembrane helix</keyword>
<dbReference type="Pfam" id="PF22564">
    <property type="entry name" value="HAAS"/>
    <property type="match status" value="1"/>
</dbReference>
<keyword evidence="1" id="KW-0472">Membrane</keyword>
<sequence>MMNRQEFLERLRILLGDLSEEEREEAVQYYEDYFADAGPEMEEQIIKELGSPEKVALMIREGLRGEDAGDAYAENGFFQSRYDDREVPADYTTSSGYTGKEESYRGYGDGQPERRPWTSRTLKIILIILIICVGFPVVIPIVGGAVAGLFGLIAGAFGIFFAFVIFSFCIAVCGVAMAVAGVTVMFSSISAGFLVCGIGLLLLSAGILLTVFSVRLCCVMVPSIFRVLTGVTRRLFYRGKERA</sequence>
<organism evidence="2 3">
    <name type="scientific">Drancourtella massiliensis</name>
    <dbReference type="NCBI Taxonomy" id="1632013"/>
    <lineage>
        <taxon>Bacteria</taxon>
        <taxon>Bacillati</taxon>
        <taxon>Bacillota</taxon>
        <taxon>Clostridia</taxon>
        <taxon>Eubacteriales</taxon>
        <taxon>Oscillospiraceae</taxon>
        <taxon>Drancourtella</taxon>
    </lineage>
</organism>
<dbReference type="EMBL" id="JACJKH010000021">
    <property type="protein sequence ID" value="MBM6744926.1"/>
    <property type="molecule type" value="Genomic_DNA"/>
</dbReference>
<evidence type="ECO:0000256" key="1">
    <source>
        <dbReference type="SAM" id="Phobius"/>
    </source>
</evidence>
<feature type="transmembrane region" description="Helical" evidence="1">
    <location>
        <begin position="124"/>
        <end position="153"/>
    </location>
</feature>
<keyword evidence="3" id="KW-1185">Reference proteome</keyword>